<dbReference type="AlphaFoldDB" id="A0A4Y2DGX6"/>
<proteinExistence type="predicted"/>
<sequence>MANRATKVGRMECQLQSVISRIIIDSFSFGEKVPEGEGRFLLSGDRSRDPALDKPLSHPTCALASSFATVVIPRIIITLSPVSAPGFSRVPFPTPDHHCEGRVLRSRFQDSRGAVGARDGFVEWKEGWWCPVYKRVG</sequence>
<comment type="caution">
    <text evidence="1">The sequence shown here is derived from an EMBL/GenBank/DDBJ whole genome shotgun (WGS) entry which is preliminary data.</text>
</comment>
<accession>A0A4Y2DGX6</accession>
<name>A0A4Y2DGX6_ARAVE</name>
<dbReference type="EMBL" id="BGPR01000357">
    <property type="protein sequence ID" value="GBM15288.1"/>
    <property type="molecule type" value="Genomic_DNA"/>
</dbReference>
<dbReference type="Proteomes" id="UP000499080">
    <property type="component" value="Unassembled WGS sequence"/>
</dbReference>
<organism evidence="1 2">
    <name type="scientific">Araneus ventricosus</name>
    <name type="common">Orbweaver spider</name>
    <name type="synonym">Epeira ventricosa</name>
    <dbReference type="NCBI Taxonomy" id="182803"/>
    <lineage>
        <taxon>Eukaryota</taxon>
        <taxon>Metazoa</taxon>
        <taxon>Ecdysozoa</taxon>
        <taxon>Arthropoda</taxon>
        <taxon>Chelicerata</taxon>
        <taxon>Arachnida</taxon>
        <taxon>Araneae</taxon>
        <taxon>Araneomorphae</taxon>
        <taxon>Entelegynae</taxon>
        <taxon>Araneoidea</taxon>
        <taxon>Araneidae</taxon>
        <taxon>Araneus</taxon>
    </lineage>
</organism>
<reference evidence="1 2" key="1">
    <citation type="journal article" date="2019" name="Sci. Rep.">
        <title>Orb-weaving spider Araneus ventricosus genome elucidates the spidroin gene catalogue.</title>
        <authorList>
            <person name="Kono N."/>
            <person name="Nakamura H."/>
            <person name="Ohtoshi R."/>
            <person name="Moran D.A.P."/>
            <person name="Shinohara A."/>
            <person name="Yoshida Y."/>
            <person name="Fujiwara M."/>
            <person name="Mori M."/>
            <person name="Tomita M."/>
            <person name="Arakawa K."/>
        </authorList>
    </citation>
    <scope>NUCLEOTIDE SEQUENCE [LARGE SCALE GENOMIC DNA]</scope>
</reference>
<keyword evidence="2" id="KW-1185">Reference proteome</keyword>
<evidence type="ECO:0000313" key="2">
    <source>
        <dbReference type="Proteomes" id="UP000499080"/>
    </source>
</evidence>
<dbReference type="OrthoDB" id="4537670at2759"/>
<protein>
    <submittedName>
        <fullName evidence="1">Uncharacterized protein</fullName>
    </submittedName>
</protein>
<evidence type="ECO:0000313" key="1">
    <source>
        <dbReference type="EMBL" id="GBM15288.1"/>
    </source>
</evidence>
<gene>
    <name evidence="1" type="ORF">AVEN_144068_1</name>
</gene>